<organism evidence="1 2">
    <name type="scientific">Kushneria pakistanensis</name>
    <dbReference type="NCBI Taxonomy" id="1508770"/>
    <lineage>
        <taxon>Bacteria</taxon>
        <taxon>Pseudomonadati</taxon>
        <taxon>Pseudomonadota</taxon>
        <taxon>Gammaproteobacteria</taxon>
        <taxon>Oceanospirillales</taxon>
        <taxon>Halomonadaceae</taxon>
        <taxon>Kushneria</taxon>
    </lineage>
</organism>
<evidence type="ECO:0000313" key="1">
    <source>
        <dbReference type="EMBL" id="GHC34659.1"/>
    </source>
</evidence>
<accession>A0ABQ3FS17</accession>
<reference evidence="2" key="1">
    <citation type="journal article" date="2019" name="Int. J. Syst. Evol. Microbiol.">
        <title>The Global Catalogue of Microorganisms (GCM) 10K type strain sequencing project: providing services to taxonomists for standard genome sequencing and annotation.</title>
        <authorList>
            <consortium name="The Broad Institute Genomics Platform"/>
            <consortium name="The Broad Institute Genome Sequencing Center for Infectious Disease"/>
            <person name="Wu L."/>
            <person name="Ma J."/>
        </authorList>
    </citation>
    <scope>NUCLEOTIDE SEQUENCE [LARGE SCALE GENOMIC DNA]</scope>
    <source>
        <strain evidence="2">KCTC 42082</strain>
    </source>
</reference>
<comment type="caution">
    <text evidence="1">The sequence shown here is derived from an EMBL/GenBank/DDBJ whole genome shotgun (WGS) entry which is preliminary data.</text>
</comment>
<dbReference type="RefSeq" id="WP_189520058.1">
    <property type="nucleotide sequence ID" value="NZ_BMZM01000006.1"/>
</dbReference>
<dbReference type="Proteomes" id="UP000604243">
    <property type="component" value="Unassembled WGS sequence"/>
</dbReference>
<evidence type="ECO:0008006" key="3">
    <source>
        <dbReference type="Google" id="ProtNLM"/>
    </source>
</evidence>
<evidence type="ECO:0000313" key="2">
    <source>
        <dbReference type="Proteomes" id="UP000604243"/>
    </source>
</evidence>
<dbReference type="EMBL" id="BMZM01000006">
    <property type="protein sequence ID" value="GHC34659.1"/>
    <property type="molecule type" value="Genomic_DNA"/>
</dbReference>
<protein>
    <recommendedName>
        <fullName evidence="3">Phage tail protein</fullName>
    </recommendedName>
</protein>
<keyword evidence="2" id="KW-1185">Reference proteome</keyword>
<proteinExistence type="predicted"/>
<name>A0ABQ3FS17_9GAMM</name>
<gene>
    <name evidence="1" type="ORF">GCM10010082_31700</name>
</gene>
<sequence>MAQAGVSVQLNFAREITRATAAIQATPAQIEKAGDRAIKKTIRWLKTRIAREVGAALRVPQKALKPRMSTTVVGKGRDRAHILWFGSLPLAAEQAGKARQTKRGTTTGKHRFDGAFVAKIYNPEENVWIRTRRNATAGHFTLGKARKPGAGRVPRELAGRFPVQRVGIELDDLVGDIFRRYQKRAEARFGELIEQELNYAVNHENAKRR</sequence>